<name>A0A7Z6RA68_STRAG</name>
<evidence type="ECO:0000259" key="3">
    <source>
        <dbReference type="PROSITE" id="PS50944"/>
    </source>
</evidence>
<dbReference type="Gene3D" id="1.10.10.10">
    <property type="entry name" value="Winged helix-like DNA-binding domain superfamily/Winged helix DNA-binding domain"/>
    <property type="match status" value="1"/>
</dbReference>
<dbReference type="AlphaFoldDB" id="A0A7Z6RA68"/>
<comment type="subcellular location">
    <subcellularLocation>
        <location evidence="1">Cytoplasm</location>
    </subcellularLocation>
</comment>
<dbReference type="Proteomes" id="UP000256718">
    <property type="component" value="Unassembled WGS sequence"/>
</dbReference>
<dbReference type="GO" id="GO:0003677">
    <property type="term" value="F:DNA binding"/>
    <property type="evidence" value="ECO:0007669"/>
    <property type="project" value="InterPro"/>
</dbReference>
<feature type="domain" description="HTH dtxR-type" evidence="3">
    <location>
        <begin position="1"/>
        <end position="62"/>
    </location>
</feature>
<sequence>MTPNKEDYLKCIHELGEKNNKISNKKIAEMMQVSAPAVSEMIKKMISEQLIVKDKDLGYYLTK</sequence>
<reference evidence="4 5" key="1">
    <citation type="journal article" date="2018" name="Emerg. Microbes Infect.">
        <title>Phenotypic and molecular analysis of nontypeable Group B streptococci: identification of cps2a and hybrid cps2a/cps5 Group B streptococcal capsule gene clusters.</title>
        <authorList>
            <person name="Alhhazmi A."/>
            <person name="Tyrrell G.J."/>
        </authorList>
    </citation>
    <scope>NUCLEOTIDE SEQUENCE [LARGE SCALE GENOMIC DNA]</scope>
    <source>
        <strain evidence="4 5">PLGBS17</strain>
    </source>
</reference>
<dbReference type="GO" id="GO:0005737">
    <property type="term" value="C:cytoplasm"/>
    <property type="evidence" value="ECO:0007669"/>
    <property type="project" value="UniProtKB-SubCell"/>
</dbReference>
<dbReference type="PANTHER" id="PTHR33238:SF11">
    <property type="entry name" value="TRANSCRIPTIONAL REGULATOR MNTR"/>
    <property type="match status" value="1"/>
</dbReference>
<accession>A0A7Z6RA68</accession>
<dbReference type="InterPro" id="IPR036390">
    <property type="entry name" value="WH_DNA-bd_sf"/>
</dbReference>
<dbReference type="PANTHER" id="PTHR33238">
    <property type="entry name" value="IRON (METAL) DEPENDENT REPRESSOR, DTXR FAMILY"/>
    <property type="match status" value="1"/>
</dbReference>
<feature type="non-terminal residue" evidence="4">
    <location>
        <position position="63"/>
    </location>
</feature>
<evidence type="ECO:0000313" key="4">
    <source>
        <dbReference type="EMBL" id="RDY77514.1"/>
    </source>
</evidence>
<dbReference type="SUPFAM" id="SSF46785">
    <property type="entry name" value="Winged helix' DNA-binding domain"/>
    <property type="match status" value="1"/>
</dbReference>
<evidence type="ECO:0000256" key="1">
    <source>
        <dbReference type="ARBA" id="ARBA00004496"/>
    </source>
</evidence>
<comment type="caution">
    <text evidence="4">The sequence shown here is derived from an EMBL/GenBank/DDBJ whole genome shotgun (WGS) entry which is preliminary data.</text>
</comment>
<evidence type="ECO:0000313" key="5">
    <source>
        <dbReference type="Proteomes" id="UP000256718"/>
    </source>
</evidence>
<comment type="subunit">
    <text evidence="2">Homodimer.</text>
</comment>
<proteinExistence type="predicted"/>
<dbReference type="RefSeq" id="WP_154700998.1">
    <property type="nucleotide sequence ID" value="NZ_QHGZ01000224.1"/>
</dbReference>
<dbReference type="Pfam" id="PF01325">
    <property type="entry name" value="Fe_dep_repress"/>
    <property type="match status" value="1"/>
</dbReference>
<protein>
    <submittedName>
        <fullName evidence="4">MarR family transcriptional regulator</fullName>
    </submittedName>
</protein>
<dbReference type="InterPro" id="IPR022687">
    <property type="entry name" value="HTH_DTXR"/>
</dbReference>
<dbReference type="InterPro" id="IPR050536">
    <property type="entry name" value="DtxR_MntR_Metal-Reg"/>
</dbReference>
<dbReference type="EMBL" id="QHGZ01000224">
    <property type="protein sequence ID" value="RDY77514.1"/>
    <property type="molecule type" value="Genomic_DNA"/>
</dbReference>
<dbReference type="PROSITE" id="PS50944">
    <property type="entry name" value="HTH_DTXR"/>
    <property type="match status" value="1"/>
</dbReference>
<dbReference type="InterPro" id="IPR036388">
    <property type="entry name" value="WH-like_DNA-bd_sf"/>
</dbReference>
<organism evidence="4 5">
    <name type="scientific">Streptococcus agalactiae</name>
    <dbReference type="NCBI Taxonomy" id="1311"/>
    <lineage>
        <taxon>Bacteria</taxon>
        <taxon>Bacillati</taxon>
        <taxon>Bacillota</taxon>
        <taxon>Bacilli</taxon>
        <taxon>Lactobacillales</taxon>
        <taxon>Streptococcaceae</taxon>
        <taxon>Streptococcus</taxon>
    </lineage>
</organism>
<gene>
    <name evidence="4" type="ORF">C4618_11250</name>
</gene>
<evidence type="ECO:0000256" key="2">
    <source>
        <dbReference type="ARBA" id="ARBA00011738"/>
    </source>
</evidence>